<dbReference type="Proteomes" id="UP000194837">
    <property type="component" value="Unassembled WGS sequence"/>
</dbReference>
<evidence type="ECO:0000256" key="3">
    <source>
        <dbReference type="ARBA" id="ARBA00022741"/>
    </source>
</evidence>
<evidence type="ECO:0000256" key="1">
    <source>
        <dbReference type="ARBA" id="ARBA00022679"/>
    </source>
</evidence>
<dbReference type="GO" id="GO:0005524">
    <property type="term" value="F:ATP binding"/>
    <property type="evidence" value="ECO:0007669"/>
    <property type="project" value="UniProtKB-KW"/>
</dbReference>
<protein>
    <recommendedName>
        <fullName evidence="5">protein adenylyltransferase</fullName>
        <ecNumber evidence="5">2.7.7.108</ecNumber>
    </recommendedName>
</protein>
<evidence type="ECO:0000256" key="2">
    <source>
        <dbReference type="ARBA" id="ARBA00022695"/>
    </source>
</evidence>
<evidence type="ECO:0000256" key="5">
    <source>
        <dbReference type="ARBA" id="ARBA00034531"/>
    </source>
</evidence>
<comment type="caution">
    <text evidence="10">The sequence shown here is derived from an EMBL/GenBank/DDBJ whole genome shotgun (WGS) entry which is preliminary data.</text>
</comment>
<evidence type="ECO:0000256" key="7">
    <source>
        <dbReference type="ARBA" id="ARBA00048696"/>
    </source>
</evidence>
<feature type="compositionally biased region" description="Low complexity" evidence="8">
    <location>
        <begin position="216"/>
        <end position="228"/>
    </location>
</feature>
<keyword evidence="2" id="KW-0548">Nucleotidyltransferase</keyword>
<dbReference type="PANTHER" id="PTHR39560:SF1">
    <property type="entry name" value="PROTEIN ADENYLYLTRANSFERASE FIC-RELATED"/>
    <property type="match status" value="1"/>
</dbReference>
<evidence type="ECO:0000256" key="4">
    <source>
        <dbReference type="ARBA" id="ARBA00022840"/>
    </source>
</evidence>
<evidence type="ECO:0000313" key="10">
    <source>
        <dbReference type="EMBL" id="OUE17873.1"/>
    </source>
</evidence>
<dbReference type="InterPro" id="IPR003812">
    <property type="entry name" value="Fido"/>
</dbReference>
<feature type="domain" description="Fido" evidence="9">
    <location>
        <begin position="58"/>
        <end position="204"/>
    </location>
</feature>
<organism evidence="10 11">
    <name type="scientific">Clavibacter michiganensis</name>
    <dbReference type="NCBI Taxonomy" id="28447"/>
    <lineage>
        <taxon>Bacteria</taxon>
        <taxon>Bacillati</taxon>
        <taxon>Actinomycetota</taxon>
        <taxon>Actinomycetes</taxon>
        <taxon>Micrococcales</taxon>
        <taxon>Microbacteriaceae</taxon>
        <taxon>Clavibacter</taxon>
    </lineage>
</organism>
<dbReference type="GO" id="GO:0070733">
    <property type="term" value="F:AMPylase activity"/>
    <property type="evidence" value="ECO:0007669"/>
    <property type="project" value="UniProtKB-EC"/>
</dbReference>
<dbReference type="GO" id="GO:0051302">
    <property type="term" value="P:regulation of cell division"/>
    <property type="evidence" value="ECO:0007669"/>
    <property type="project" value="TreeGrafter"/>
</dbReference>
<dbReference type="RefSeq" id="WP_086522679.1">
    <property type="nucleotide sequence ID" value="NZ_MDJW01000015.1"/>
</dbReference>
<keyword evidence="3" id="KW-0547">Nucleotide-binding</keyword>
<proteinExistence type="predicted"/>
<gene>
    <name evidence="10" type="primary">vbhT</name>
    <name evidence="10" type="ORF">BFL34_03124</name>
</gene>
<dbReference type="InterPro" id="IPR036597">
    <property type="entry name" value="Fido-like_dom_sf"/>
</dbReference>
<dbReference type="PROSITE" id="PS51459">
    <property type="entry name" value="FIDO"/>
    <property type="match status" value="1"/>
</dbReference>
<keyword evidence="4" id="KW-0067">ATP-binding</keyword>
<dbReference type="Pfam" id="PF02661">
    <property type="entry name" value="Fic"/>
    <property type="match status" value="1"/>
</dbReference>
<feature type="region of interest" description="Disordered" evidence="8">
    <location>
        <begin position="210"/>
        <end position="238"/>
    </location>
</feature>
<comment type="catalytic activity">
    <reaction evidence="7">
        <text>L-tyrosyl-[protein] + ATP = O-(5'-adenylyl)-L-tyrosyl-[protein] + diphosphate</text>
        <dbReference type="Rhea" id="RHEA:54288"/>
        <dbReference type="Rhea" id="RHEA-COMP:10136"/>
        <dbReference type="Rhea" id="RHEA-COMP:13846"/>
        <dbReference type="ChEBI" id="CHEBI:30616"/>
        <dbReference type="ChEBI" id="CHEBI:33019"/>
        <dbReference type="ChEBI" id="CHEBI:46858"/>
        <dbReference type="ChEBI" id="CHEBI:83624"/>
        <dbReference type="EC" id="2.7.7.108"/>
    </reaction>
</comment>
<dbReference type="EMBL" id="MDJW01000015">
    <property type="protein sequence ID" value="OUE17873.1"/>
    <property type="molecule type" value="Genomic_DNA"/>
</dbReference>
<name>A0A251Y1F4_9MICO</name>
<dbReference type="EC" id="2.7.7.108" evidence="5"/>
<comment type="catalytic activity">
    <reaction evidence="6">
        <text>L-threonyl-[protein] + ATP = 3-O-(5'-adenylyl)-L-threonyl-[protein] + diphosphate</text>
        <dbReference type="Rhea" id="RHEA:54292"/>
        <dbReference type="Rhea" id="RHEA-COMP:11060"/>
        <dbReference type="Rhea" id="RHEA-COMP:13847"/>
        <dbReference type="ChEBI" id="CHEBI:30013"/>
        <dbReference type="ChEBI" id="CHEBI:30616"/>
        <dbReference type="ChEBI" id="CHEBI:33019"/>
        <dbReference type="ChEBI" id="CHEBI:138113"/>
        <dbReference type="EC" id="2.7.7.108"/>
    </reaction>
</comment>
<keyword evidence="1 10" id="KW-0808">Transferase</keyword>
<evidence type="ECO:0000259" key="9">
    <source>
        <dbReference type="PROSITE" id="PS51459"/>
    </source>
</evidence>
<accession>A0A251Y1F4</accession>
<evidence type="ECO:0000256" key="8">
    <source>
        <dbReference type="SAM" id="MobiDB-lite"/>
    </source>
</evidence>
<evidence type="ECO:0000313" key="11">
    <source>
        <dbReference type="Proteomes" id="UP000194837"/>
    </source>
</evidence>
<reference evidence="10 11" key="1">
    <citation type="submission" date="2016-08" db="EMBL/GenBank/DDBJ databases">
        <title>Genome sequence of Clavibacter michiganensis spp strain CFBP7494.</title>
        <authorList>
            <person name="Thapa S.P."/>
            <person name="Coaker G."/>
            <person name="Jacques M.-A."/>
        </authorList>
    </citation>
    <scope>NUCLEOTIDE SEQUENCE [LARGE SCALE GENOMIC DNA]</scope>
    <source>
        <strain evidence="10">CFBP7494</strain>
    </source>
</reference>
<evidence type="ECO:0000256" key="6">
    <source>
        <dbReference type="ARBA" id="ARBA00047939"/>
    </source>
</evidence>
<dbReference type="SUPFAM" id="SSF140931">
    <property type="entry name" value="Fic-like"/>
    <property type="match status" value="1"/>
</dbReference>
<dbReference type="PANTHER" id="PTHR39560">
    <property type="entry name" value="PROTEIN ADENYLYLTRANSFERASE FIC-RELATED"/>
    <property type="match status" value="1"/>
</dbReference>
<sequence>MPSTSASWDAYLWEPGGSVLRNLFGERDAAALAQREYAETAKQQVKIELGIVRIPRTFDAAHLGAIHRQLFGEVYAWAGQHRTVGISKDVTDFAAPPLIPRYLDDASRVIRDTSWPTLDHEEFATASATVYAFVNHAHPFREGNGRTAKLFLQQIADSSRFRLAYDPSVSRVTPELWNQASMLSGPDRGAYAPQPASLIPVFRALAVPRADAATGPPRSAPQARYRAPAPRRESGRER</sequence>
<dbReference type="Gene3D" id="1.10.3290.10">
    <property type="entry name" value="Fido-like domain"/>
    <property type="match status" value="1"/>
</dbReference>
<dbReference type="AlphaFoldDB" id="A0A251Y1F4"/>